<dbReference type="GO" id="GO:0008658">
    <property type="term" value="F:penicillin binding"/>
    <property type="evidence" value="ECO:0007669"/>
    <property type="project" value="InterPro"/>
</dbReference>
<dbReference type="GO" id="GO:0009252">
    <property type="term" value="P:peptidoglycan biosynthetic process"/>
    <property type="evidence" value="ECO:0007669"/>
    <property type="project" value="UniProtKB-KW"/>
</dbReference>
<feature type="domain" description="Glycosyl transferase family 51" evidence="19">
    <location>
        <begin position="75"/>
        <end position="246"/>
    </location>
</feature>
<keyword evidence="9" id="KW-0378">Hydrolase</keyword>
<comment type="similarity">
    <text evidence="2">In the C-terminal section; belongs to the transpeptidase family.</text>
</comment>
<dbReference type="GO" id="GO:0006508">
    <property type="term" value="P:proteolysis"/>
    <property type="evidence" value="ECO:0007669"/>
    <property type="project" value="UniProtKB-KW"/>
</dbReference>
<keyword evidence="6" id="KW-0645">Protease</keyword>
<dbReference type="InterPro" id="IPR012338">
    <property type="entry name" value="Beta-lactam/transpept-like"/>
</dbReference>
<dbReference type="FunFam" id="1.10.3810.10:FF:000001">
    <property type="entry name" value="Penicillin-binding protein 1A"/>
    <property type="match status" value="1"/>
</dbReference>
<evidence type="ECO:0000256" key="8">
    <source>
        <dbReference type="ARBA" id="ARBA00022679"/>
    </source>
</evidence>
<evidence type="ECO:0000256" key="4">
    <source>
        <dbReference type="ARBA" id="ARBA00022475"/>
    </source>
</evidence>
<name>A0A1F8F3S4_9BACT</name>
<evidence type="ECO:0000259" key="19">
    <source>
        <dbReference type="Pfam" id="PF00912"/>
    </source>
</evidence>
<keyword evidence="11" id="KW-0573">Peptidoglycan synthesis</keyword>
<proteinExistence type="inferred from homology"/>
<comment type="similarity">
    <text evidence="3">In the N-terminal section; belongs to the glycosyltransferase 51 family.</text>
</comment>
<keyword evidence="12 17" id="KW-0472">Membrane</keyword>
<dbReference type="SUPFAM" id="SSF56601">
    <property type="entry name" value="beta-lactamase/transpeptidase-like"/>
    <property type="match status" value="1"/>
</dbReference>
<keyword evidence="7" id="KW-0328">Glycosyltransferase</keyword>
<evidence type="ECO:0000256" key="1">
    <source>
        <dbReference type="ARBA" id="ARBA00004236"/>
    </source>
</evidence>
<dbReference type="InterPro" id="IPR023346">
    <property type="entry name" value="Lysozyme-like_dom_sf"/>
</dbReference>
<dbReference type="GO" id="GO:0005886">
    <property type="term" value="C:plasma membrane"/>
    <property type="evidence" value="ECO:0007669"/>
    <property type="project" value="UniProtKB-SubCell"/>
</dbReference>
<dbReference type="Proteomes" id="UP000178023">
    <property type="component" value="Unassembled WGS sequence"/>
</dbReference>
<evidence type="ECO:0000256" key="14">
    <source>
        <dbReference type="ARBA" id="ARBA00023316"/>
    </source>
</evidence>
<evidence type="ECO:0000256" key="3">
    <source>
        <dbReference type="ARBA" id="ARBA00007739"/>
    </source>
</evidence>
<dbReference type="AlphaFoldDB" id="A0A1F8F3S4"/>
<evidence type="ECO:0000256" key="15">
    <source>
        <dbReference type="ARBA" id="ARBA00034000"/>
    </source>
</evidence>
<evidence type="ECO:0000256" key="17">
    <source>
        <dbReference type="SAM" id="Phobius"/>
    </source>
</evidence>
<gene>
    <name evidence="20" type="ORF">A2750_01555</name>
</gene>
<comment type="subcellular location">
    <subcellularLocation>
        <location evidence="1">Cell membrane</location>
    </subcellularLocation>
</comment>
<dbReference type="GO" id="GO:0030288">
    <property type="term" value="C:outer membrane-bounded periplasmic space"/>
    <property type="evidence" value="ECO:0007669"/>
    <property type="project" value="TreeGrafter"/>
</dbReference>
<dbReference type="GO" id="GO:0008360">
    <property type="term" value="P:regulation of cell shape"/>
    <property type="evidence" value="ECO:0007669"/>
    <property type="project" value="UniProtKB-KW"/>
</dbReference>
<dbReference type="EMBL" id="MGJL01000019">
    <property type="protein sequence ID" value="OGN07794.1"/>
    <property type="molecule type" value="Genomic_DNA"/>
</dbReference>
<comment type="catalytic activity">
    <reaction evidence="16">
        <text>[GlcNAc-(1-&gt;4)-Mur2Ac(oyl-L-Ala-gamma-D-Glu-L-Lys-D-Ala-D-Ala)](n)-di-trans,octa-cis-undecaprenyl diphosphate + beta-D-GlcNAc-(1-&gt;4)-Mur2Ac(oyl-L-Ala-gamma-D-Glu-L-Lys-D-Ala-D-Ala)-di-trans,octa-cis-undecaprenyl diphosphate = [GlcNAc-(1-&gt;4)-Mur2Ac(oyl-L-Ala-gamma-D-Glu-L-Lys-D-Ala-D-Ala)](n+1)-di-trans,octa-cis-undecaprenyl diphosphate + di-trans,octa-cis-undecaprenyl diphosphate + H(+)</text>
        <dbReference type="Rhea" id="RHEA:23708"/>
        <dbReference type="Rhea" id="RHEA-COMP:9602"/>
        <dbReference type="Rhea" id="RHEA-COMP:9603"/>
        <dbReference type="ChEBI" id="CHEBI:15378"/>
        <dbReference type="ChEBI" id="CHEBI:58405"/>
        <dbReference type="ChEBI" id="CHEBI:60033"/>
        <dbReference type="ChEBI" id="CHEBI:78435"/>
        <dbReference type="EC" id="2.4.99.28"/>
    </reaction>
</comment>
<evidence type="ECO:0000256" key="10">
    <source>
        <dbReference type="ARBA" id="ARBA00022960"/>
    </source>
</evidence>
<dbReference type="GO" id="GO:0008955">
    <property type="term" value="F:peptidoglycan glycosyltransferase activity"/>
    <property type="evidence" value="ECO:0007669"/>
    <property type="project" value="UniProtKB-EC"/>
</dbReference>
<reference evidence="20 21" key="1">
    <citation type="journal article" date="2016" name="Nat. Commun.">
        <title>Thousands of microbial genomes shed light on interconnected biogeochemical processes in an aquifer system.</title>
        <authorList>
            <person name="Anantharaman K."/>
            <person name="Brown C.T."/>
            <person name="Hug L.A."/>
            <person name="Sharon I."/>
            <person name="Castelle C.J."/>
            <person name="Probst A.J."/>
            <person name="Thomas B.C."/>
            <person name="Singh A."/>
            <person name="Wilkins M.J."/>
            <person name="Karaoz U."/>
            <person name="Brodie E.L."/>
            <person name="Williams K.H."/>
            <person name="Hubbard S.S."/>
            <person name="Banfield J.F."/>
        </authorList>
    </citation>
    <scope>NUCLEOTIDE SEQUENCE [LARGE SCALE GENOMIC DNA]</scope>
</reference>
<evidence type="ECO:0000256" key="9">
    <source>
        <dbReference type="ARBA" id="ARBA00022801"/>
    </source>
</evidence>
<evidence type="ECO:0000256" key="5">
    <source>
        <dbReference type="ARBA" id="ARBA00022645"/>
    </source>
</evidence>
<dbReference type="PANTHER" id="PTHR32282">
    <property type="entry name" value="BINDING PROTEIN TRANSPEPTIDASE, PUTATIVE-RELATED"/>
    <property type="match status" value="1"/>
</dbReference>
<dbReference type="InterPro" id="IPR050396">
    <property type="entry name" value="Glycosyltr_51/Transpeptidase"/>
</dbReference>
<keyword evidence="5" id="KW-0121">Carboxypeptidase</keyword>
<evidence type="ECO:0000259" key="18">
    <source>
        <dbReference type="Pfam" id="PF00905"/>
    </source>
</evidence>
<dbReference type="Gene3D" id="3.40.710.10">
    <property type="entry name" value="DD-peptidase/beta-lactamase superfamily"/>
    <property type="match status" value="1"/>
</dbReference>
<evidence type="ECO:0000256" key="7">
    <source>
        <dbReference type="ARBA" id="ARBA00022676"/>
    </source>
</evidence>
<comment type="catalytic activity">
    <reaction evidence="15">
        <text>Preferential cleavage: (Ac)2-L-Lys-D-Ala-|-D-Ala. Also transpeptidation of peptidyl-alanyl moieties that are N-acyl substituents of D-alanine.</text>
        <dbReference type="EC" id="3.4.16.4"/>
    </reaction>
</comment>
<feature type="domain" description="Penicillin-binding protein transpeptidase" evidence="18">
    <location>
        <begin position="336"/>
        <end position="619"/>
    </location>
</feature>
<dbReference type="SUPFAM" id="SSF53955">
    <property type="entry name" value="Lysozyme-like"/>
    <property type="match status" value="1"/>
</dbReference>
<evidence type="ECO:0000313" key="20">
    <source>
        <dbReference type="EMBL" id="OGN07794.1"/>
    </source>
</evidence>
<dbReference type="GO" id="GO:0009002">
    <property type="term" value="F:serine-type D-Ala-D-Ala carboxypeptidase activity"/>
    <property type="evidence" value="ECO:0007669"/>
    <property type="project" value="UniProtKB-EC"/>
</dbReference>
<evidence type="ECO:0000256" key="13">
    <source>
        <dbReference type="ARBA" id="ARBA00023268"/>
    </source>
</evidence>
<keyword evidence="17" id="KW-0812">Transmembrane</keyword>
<accession>A0A1F8F3S4</accession>
<keyword evidence="4" id="KW-1003">Cell membrane</keyword>
<evidence type="ECO:0000256" key="11">
    <source>
        <dbReference type="ARBA" id="ARBA00022984"/>
    </source>
</evidence>
<evidence type="ECO:0000256" key="16">
    <source>
        <dbReference type="ARBA" id="ARBA00049902"/>
    </source>
</evidence>
<keyword evidence="14" id="KW-0961">Cell wall biogenesis/degradation</keyword>
<keyword evidence="8" id="KW-0808">Transferase</keyword>
<dbReference type="NCBIfam" id="TIGR02074">
    <property type="entry name" value="PBP_1a_fam"/>
    <property type="match status" value="1"/>
</dbReference>
<dbReference type="InterPro" id="IPR001264">
    <property type="entry name" value="Glyco_trans_51"/>
</dbReference>
<dbReference type="Gene3D" id="1.10.3810.10">
    <property type="entry name" value="Biosynthetic peptidoglycan transglycosylase-like"/>
    <property type="match status" value="1"/>
</dbReference>
<feature type="transmembrane region" description="Helical" evidence="17">
    <location>
        <begin position="21"/>
        <end position="43"/>
    </location>
</feature>
<evidence type="ECO:0000313" key="21">
    <source>
        <dbReference type="Proteomes" id="UP000178023"/>
    </source>
</evidence>
<evidence type="ECO:0000256" key="12">
    <source>
        <dbReference type="ARBA" id="ARBA00023136"/>
    </source>
</evidence>
<keyword evidence="17" id="KW-1133">Transmembrane helix</keyword>
<evidence type="ECO:0000256" key="6">
    <source>
        <dbReference type="ARBA" id="ARBA00022670"/>
    </source>
</evidence>
<sequence>MHSFSAHKLGLSLPRYVSKALFTIFIWAFLSGFIATAIFIIYLKNTLPDPESISTRKLSESAKIYDRTGEVLLYDIYDEEKRTIIPWEKIPNNLKKATLAAEDSDFYSHKGLEIKSILRAILKNLESGQLSQGGSTITQQLVKNSLLGQEKTFSRKLRELMLSVEVERKFSKDQIFWMYLNQIPYGSNAYGIYAASRTFFGKDPDTLTISEAAILAALPQAPSYYSPFGSHVGETIERRNWILEKMRDLKFISPEEYSAAIKDRPSFSATKSVFSAPHFVVMIKEYLIKKYGEERVANSGFKIISTLDADLQEAAEGSVKKYAEINKKKYKAGNAALVAIDPKTGDVLSLVGSSDYFNTENQGNFNVITAKRQPGSAFKPFAYAEAFKKGYADYSALFDVPTEFNPNCPSSATQQKDSLGVDCYHPQNYDGRFRGPVTFRQGLAQSLNVPSVKVLYLAGISDTINLAEKMGITTLGERDRFGLSLVLGGAEVRPIDIVSAYGIFANDGIRNPWSLIKKIELNDGTLLEEENVSPTRVLDSQIARLISDILSDNNARTPVFGAISSLYFPDYNVAAKTGTTQNNRDAWVIGYTPSLVAGVWTGNNDNASLTKEGAGISASGPMWHEFMVNALKNFPQAPFLSPDPVPSNEKPMLNGIYKISDDPSVPAEIHSILYFVDPKNPLGASPQNPAGDSQFANWEEAIQQNRQLVP</sequence>
<dbReference type="Pfam" id="PF00905">
    <property type="entry name" value="Transpeptidase"/>
    <property type="match status" value="1"/>
</dbReference>
<protein>
    <submittedName>
        <fullName evidence="20">Uncharacterized protein</fullName>
    </submittedName>
</protein>
<keyword evidence="10" id="KW-0133">Cell shape</keyword>
<dbReference type="Pfam" id="PF00912">
    <property type="entry name" value="Transgly"/>
    <property type="match status" value="1"/>
</dbReference>
<dbReference type="InterPro" id="IPR036950">
    <property type="entry name" value="PBP_transglycosylase"/>
</dbReference>
<keyword evidence="13" id="KW-0511">Multifunctional enzyme</keyword>
<dbReference type="InterPro" id="IPR001460">
    <property type="entry name" value="PCN-bd_Tpept"/>
</dbReference>
<dbReference type="GO" id="GO:0071555">
    <property type="term" value="P:cell wall organization"/>
    <property type="evidence" value="ECO:0007669"/>
    <property type="project" value="UniProtKB-KW"/>
</dbReference>
<comment type="caution">
    <text evidence="20">The sequence shown here is derived from an EMBL/GenBank/DDBJ whole genome shotgun (WGS) entry which is preliminary data.</text>
</comment>
<evidence type="ECO:0000256" key="2">
    <source>
        <dbReference type="ARBA" id="ARBA00007090"/>
    </source>
</evidence>
<dbReference type="PANTHER" id="PTHR32282:SF11">
    <property type="entry name" value="PENICILLIN-BINDING PROTEIN 1B"/>
    <property type="match status" value="1"/>
</dbReference>
<organism evidence="20 21">
    <name type="scientific">Candidatus Yanofskybacteria bacterium RIFCSPHIGHO2_01_FULL_45_42</name>
    <dbReference type="NCBI Taxonomy" id="1802671"/>
    <lineage>
        <taxon>Bacteria</taxon>
        <taxon>Candidatus Yanofskyibacteriota</taxon>
    </lineage>
</organism>